<reference evidence="4" key="1">
    <citation type="submission" date="2017-12" db="EMBL/GenBank/DDBJ databases">
        <authorList>
            <consortium name="DOE Joint Genome Institute"/>
            <person name="Mondo S.J."/>
            <person name="Kjaerbolling I."/>
            <person name="Vesth T.C."/>
            <person name="Frisvad J.C."/>
            <person name="Nybo J.L."/>
            <person name="Theobald S."/>
            <person name="Kuo A."/>
            <person name="Bowyer P."/>
            <person name="Matsuda Y."/>
            <person name="Lyhne E.K."/>
            <person name="Kogle M.E."/>
            <person name="Clum A."/>
            <person name="Lipzen A."/>
            <person name="Salamov A."/>
            <person name="Ngan C.Y."/>
            <person name="Daum C."/>
            <person name="Chiniquy J."/>
            <person name="Barry K."/>
            <person name="LaButti K."/>
            <person name="Haridas S."/>
            <person name="Simmons B.A."/>
            <person name="Magnuson J.K."/>
            <person name="Mortensen U.H."/>
            <person name="Larsen T.O."/>
            <person name="Grigoriev I.V."/>
            <person name="Baker S.E."/>
            <person name="Andersen M.R."/>
            <person name="Nordberg H.P."/>
            <person name="Cantor M.N."/>
            <person name="Hua S.X."/>
        </authorList>
    </citation>
    <scope>NUCLEOTIDE SEQUENCE [LARGE SCALE GENOMIC DNA]</scope>
    <source>
        <strain evidence="4">IBT 19404</strain>
    </source>
</reference>
<keyword evidence="2" id="KW-0812">Transmembrane</keyword>
<evidence type="ECO:0000313" key="4">
    <source>
        <dbReference type="Proteomes" id="UP000235023"/>
    </source>
</evidence>
<evidence type="ECO:0000313" key="3">
    <source>
        <dbReference type="EMBL" id="PLN79815.1"/>
    </source>
</evidence>
<keyword evidence="2" id="KW-0472">Membrane</keyword>
<feature type="transmembrane region" description="Helical" evidence="2">
    <location>
        <begin position="85"/>
        <end position="110"/>
    </location>
</feature>
<dbReference type="AlphaFoldDB" id="A0A2J5HR95"/>
<dbReference type="EMBL" id="KZ559555">
    <property type="protein sequence ID" value="PLN79815.1"/>
    <property type="molecule type" value="Genomic_DNA"/>
</dbReference>
<proteinExistence type="predicted"/>
<evidence type="ECO:0000256" key="2">
    <source>
        <dbReference type="SAM" id="Phobius"/>
    </source>
</evidence>
<feature type="compositionally biased region" description="Basic residues" evidence="1">
    <location>
        <begin position="47"/>
        <end position="56"/>
    </location>
</feature>
<organism evidence="3 4">
    <name type="scientific">Aspergillus taichungensis</name>
    <dbReference type="NCBI Taxonomy" id="482145"/>
    <lineage>
        <taxon>Eukaryota</taxon>
        <taxon>Fungi</taxon>
        <taxon>Dikarya</taxon>
        <taxon>Ascomycota</taxon>
        <taxon>Pezizomycotina</taxon>
        <taxon>Eurotiomycetes</taxon>
        <taxon>Eurotiomycetidae</taxon>
        <taxon>Eurotiales</taxon>
        <taxon>Aspergillaceae</taxon>
        <taxon>Aspergillus</taxon>
        <taxon>Aspergillus subgen. Circumdati</taxon>
    </lineage>
</organism>
<protein>
    <submittedName>
        <fullName evidence="3">Uncharacterized protein</fullName>
    </submittedName>
</protein>
<dbReference type="OrthoDB" id="10549781at2759"/>
<evidence type="ECO:0000256" key="1">
    <source>
        <dbReference type="SAM" id="MobiDB-lite"/>
    </source>
</evidence>
<feature type="region of interest" description="Disordered" evidence="1">
    <location>
        <begin position="1"/>
        <end position="66"/>
    </location>
</feature>
<name>A0A2J5HR95_9EURO</name>
<sequence>MDPPLGLHGRFSTTNRIKKESSHGTDTIGAISAVKTGLQGRSPQTRPSKRTLRPRPRASPLGWSSRQDAGMVLGSARRNGRAEPCFFLADIIFHCLRNFVVMFLFLLIIARS</sequence>
<dbReference type="Proteomes" id="UP000235023">
    <property type="component" value="Unassembled WGS sequence"/>
</dbReference>
<accession>A0A2J5HR95</accession>
<keyword evidence="2" id="KW-1133">Transmembrane helix</keyword>
<keyword evidence="4" id="KW-1185">Reference proteome</keyword>
<gene>
    <name evidence="3" type="ORF">BDW42DRAFT_122437</name>
</gene>